<comment type="subcellular location">
    <subcellularLocation>
        <location evidence="1">Membrane</location>
        <topology evidence="1">Single-pass type I membrane protein</topology>
    </subcellularLocation>
</comment>
<dbReference type="GO" id="GO:0016020">
    <property type="term" value="C:membrane"/>
    <property type="evidence" value="ECO:0007669"/>
    <property type="project" value="UniProtKB-SubCell"/>
</dbReference>
<dbReference type="EMBL" id="KV454017">
    <property type="protein sequence ID" value="ODV93852.1"/>
    <property type="molecule type" value="Genomic_DNA"/>
</dbReference>
<evidence type="ECO:0000256" key="5">
    <source>
        <dbReference type="ARBA" id="ARBA00023136"/>
    </source>
</evidence>
<dbReference type="Pfam" id="PF25506">
    <property type="entry name" value="TIM-barrel_MTC6"/>
    <property type="match status" value="1"/>
</dbReference>
<keyword evidence="14" id="KW-1185">Reference proteome</keyword>
<feature type="chain" id="PRO_5009163294" description="Maintenance of telomere capping protein 6" evidence="11">
    <location>
        <begin position="19"/>
        <end position="527"/>
    </location>
</feature>
<sequence>MKFMIIAISFLISYAVNCLTIDASLEIGILSQRDLSANTTIDQLTLPGINLNQVVFNSIGYTNDSYSYITDLLNLGSSIFEINVYWNEKLAIWQVCPVPYSENVTELATIQKLENDDDTSFKCQRSFNLSTILTAFSEHFAETDTHLNADLMQMYLNLYSLNPAYDYPDDYVNSAEKYESLSSIIISEVSDIYKYSDLKADRANNKTYSSDGRSKSFEGYPTFSHVLFEKYKRLIPIVASNNLDSDSSYNSSLLDIDSDYILFNGSNGFELTSYTFLNDTCQSDALENGEKKPFKTISNQVSEWNFTLDSYKAYIECGISPILNSSFSPYDSISDYLNISLWSWNVNQPTIGTGTDEDEDYTCALFDSTGGWRVGSCSEQYPIACKNTSTNFEWIIANISKDYFSAGDYCPAGTVFDTPRNALDNLALMKTLNLEDDDVSDVWIDLNCINVENCWVTGGPEASCPYADIITKKLLVEMITPASVVSFVLLILTILAKFDNVPIQSNRRHWKKLINEYSKDEYEGVPS</sequence>
<evidence type="ECO:0000313" key="14">
    <source>
        <dbReference type="Proteomes" id="UP000094236"/>
    </source>
</evidence>
<dbReference type="PANTHER" id="PTHR35518">
    <property type="entry name" value="MAINTENANCE OF TELOMOERE CAPPING"/>
    <property type="match status" value="1"/>
</dbReference>
<feature type="signal peptide" evidence="11">
    <location>
        <begin position="1"/>
        <end position="18"/>
    </location>
</feature>
<keyword evidence="6" id="KW-0325">Glycoprotein</keyword>
<proteinExistence type="inferred from homology"/>
<dbReference type="Proteomes" id="UP000094236">
    <property type="component" value="Unassembled WGS sequence"/>
</dbReference>
<evidence type="ECO:0000256" key="8">
    <source>
        <dbReference type="ARBA" id="ARBA00038159"/>
    </source>
</evidence>
<dbReference type="PANTHER" id="PTHR35518:SF2">
    <property type="entry name" value="MAINTENANCE OF TELOMERE CAPPING PROTEIN 6"/>
    <property type="match status" value="1"/>
</dbReference>
<keyword evidence="4 10" id="KW-1133">Transmembrane helix</keyword>
<accession>A0A1E4TQ56</accession>
<evidence type="ECO:0000256" key="11">
    <source>
        <dbReference type="SAM" id="SignalP"/>
    </source>
</evidence>
<comment type="function">
    <text evidence="7">May be involved in telomere capping.</text>
</comment>
<evidence type="ECO:0000256" key="6">
    <source>
        <dbReference type="ARBA" id="ARBA00023180"/>
    </source>
</evidence>
<organism evidence="13 14">
    <name type="scientific">Pachysolen tannophilus NRRL Y-2460</name>
    <dbReference type="NCBI Taxonomy" id="669874"/>
    <lineage>
        <taxon>Eukaryota</taxon>
        <taxon>Fungi</taxon>
        <taxon>Dikarya</taxon>
        <taxon>Ascomycota</taxon>
        <taxon>Saccharomycotina</taxon>
        <taxon>Pichiomycetes</taxon>
        <taxon>Pachysolenaceae</taxon>
        <taxon>Pachysolen</taxon>
    </lineage>
</organism>
<gene>
    <name evidence="13" type="ORF">PACTADRAFT_51600</name>
</gene>
<protein>
    <recommendedName>
        <fullName evidence="9">Maintenance of telomere capping protein 6</fullName>
    </recommendedName>
</protein>
<evidence type="ECO:0000313" key="13">
    <source>
        <dbReference type="EMBL" id="ODV93852.1"/>
    </source>
</evidence>
<evidence type="ECO:0000256" key="10">
    <source>
        <dbReference type="SAM" id="Phobius"/>
    </source>
</evidence>
<feature type="domain" description="MTC6 partial TIM-barrel" evidence="12">
    <location>
        <begin position="21"/>
        <end position="343"/>
    </location>
</feature>
<keyword evidence="5 10" id="KW-0472">Membrane</keyword>
<feature type="transmembrane region" description="Helical" evidence="10">
    <location>
        <begin position="478"/>
        <end position="498"/>
    </location>
</feature>
<evidence type="ECO:0000259" key="12">
    <source>
        <dbReference type="Pfam" id="PF25506"/>
    </source>
</evidence>
<keyword evidence="3 11" id="KW-0732">Signal</keyword>
<reference evidence="14" key="1">
    <citation type="submission" date="2016-05" db="EMBL/GenBank/DDBJ databases">
        <title>Comparative genomics of biotechnologically important yeasts.</title>
        <authorList>
            <consortium name="DOE Joint Genome Institute"/>
            <person name="Riley R."/>
            <person name="Haridas S."/>
            <person name="Wolfe K.H."/>
            <person name="Lopes M.R."/>
            <person name="Hittinger C.T."/>
            <person name="Goker M."/>
            <person name="Salamov A."/>
            <person name="Wisecaver J."/>
            <person name="Long T.M."/>
            <person name="Aerts A.L."/>
            <person name="Barry K."/>
            <person name="Choi C."/>
            <person name="Clum A."/>
            <person name="Coughlan A.Y."/>
            <person name="Deshpande S."/>
            <person name="Douglass A.P."/>
            <person name="Hanson S.J."/>
            <person name="Klenk H.-P."/>
            <person name="Labutti K."/>
            <person name="Lapidus A."/>
            <person name="Lindquist E."/>
            <person name="Lipzen A."/>
            <person name="Meier-Kolthoff J.P."/>
            <person name="Ohm R.A."/>
            <person name="Otillar R.P."/>
            <person name="Pangilinan J."/>
            <person name="Peng Y."/>
            <person name="Rokas A."/>
            <person name="Rosa C.A."/>
            <person name="Scheuner C."/>
            <person name="Sibirny A.A."/>
            <person name="Slot J.C."/>
            <person name="Stielow J.B."/>
            <person name="Sun H."/>
            <person name="Kurtzman C.P."/>
            <person name="Blackwell M."/>
            <person name="Grigoriev I.V."/>
            <person name="Jeffries T.W."/>
        </authorList>
    </citation>
    <scope>NUCLEOTIDE SEQUENCE [LARGE SCALE GENOMIC DNA]</scope>
    <source>
        <strain evidence="14">NRRL Y-2460</strain>
    </source>
</reference>
<dbReference type="STRING" id="669874.A0A1E4TQ56"/>
<comment type="similarity">
    <text evidence="8">Belongs to the MTC6 family.</text>
</comment>
<evidence type="ECO:0000256" key="3">
    <source>
        <dbReference type="ARBA" id="ARBA00022729"/>
    </source>
</evidence>
<evidence type="ECO:0000256" key="4">
    <source>
        <dbReference type="ARBA" id="ARBA00022989"/>
    </source>
</evidence>
<dbReference type="AlphaFoldDB" id="A0A1E4TQ56"/>
<keyword evidence="2 10" id="KW-0812">Transmembrane</keyword>
<evidence type="ECO:0000256" key="9">
    <source>
        <dbReference type="ARBA" id="ARBA00039865"/>
    </source>
</evidence>
<dbReference type="InterPro" id="IPR051008">
    <property type="entry name" value="Telomere_Capping_Maintenance"/>
</dbReference>
<evidence type="ECO:0000256" key="1">
    <source>
        <dbReference type="ARBA" id="ARBA00004479"/>
    </source>
</evidence>
<name>A0A1E4TQ56_PACTA</name>
<dbReference type="OrthoDB" id="5573651at2759"/>
<evidence type="ECO:0000256" key="7">
    <source>
        <dbReference type="ARBA" id="ARBA00037703"/>
    </source>
</evidence>
<evidence type="ECO:0000256" key="2">
    <source>
        <dbReference type="ARBA" id="ARBA00022692"/>
    </source>
</evidence>
<dbReference type="InterPro" id="IPR057530">
    <property type="entry name" value="TIM-barrel_MTC6"/>
</dbReference>